<feature type="compositionally biased region" description="Polar residues" evidence="8">
    <location>
        <begin position="53"/>
        <end position="63"/>
    </location>
</feature>
<dbReference type="InterPro" id="IPR012913">
    <property type="entry name" value="OS9-like_dom"/>
</dbReference>
<feature type="domain" description="MRH" evidence="10">
    <location>
        <begin position="144"/>
        <end position="289"/>
    </location>
</feature>
<gene>
    <name evidence="11" type="ORF">K402DRAFT_322086</name>
</gene>
<feature type="region of interest" description="Disordered" evidence="8">
    <location>
        <begin position="448"/>
        <end position="500"/>
    </location>
</feature>
<name>A0A6G1HFT3_9PEZI</name>
<evidence type="ECO:0000259" key="10">
    <source>
        <dbReference type="PROSITE" id="PS51914"/>
    </source>
</evidence>
<dbReference type="GO" id="GO:0030246">
    <property type="term" value="F:carbohydrate binding"/>
    <property type="evidence" value="ECO:0007669"/>
    <property type="project" value="UniProtKB-UniRule"/>
</dbReference>
<accession>A0A6G1HFT3</accession>
<dbReference type="GO" id="GO:0005788">
    <property type="term" value="C:endoplasmic reticulum lumen"/>
    <property type="evidence" value="ECO:0007669"/>
    <property type="project" value="UniProtKB-UniRule"/>
</dbReference>
<dbReference type="GO" id="GO:0005789">
    <property type="term" value="C:endoplasmic reticulum membrane"/>
    <property type="evidence" value="ECO:0007669"/>
    <property type="project" value="UniProtKB-SubCell"/>
</dbReference>
<evidence type="ECO:0000256" key="5">
    <source>
        <dbReference type="ARBA" id="ARBA00022824"/>
    </source>
</evidence>
<sequence>MKQFWALPAFLRLALASHHTISVLDDLLAYPQYEVLISDEFITDQQAEAKLSPASQQQDSSGLTHHDPPIHASSDKADDSPAKQPPIYEHMVLGGQQYLCSIPQSVTNPQNSSSSEPGVSPEEESLELERASDRGWQLLKGMEGSCIYFVSGWWSYSFCHNQGVKQFHALPPSKMVPIYPPMEDPNVASFVLGEFNTIGAGEEKQAKVVKDDRTEEETGLATLETKGDSRYLVQRLAGGTTCDLTGKERKIEVQFHCHPHTGNDRIGLIKETSTCAYLMVIYTPRLCNDIAFQPPKKVKPNPISCHPVVNEDAIPAWEAALAERDQVLKEADDVDAKIAQDLAFQAELAAGMGADNVPLPAGLFPREVVGGIEIGKQKWVGGEGRRIEKSAIVGGGKETFIGTVATSAEGIMMTTEEMKKLQIKDPKDVEKFRREMEKMANGKSWRLDVVDTPTGREYRGIVDTEEDSPPKKGEGEDGKSKEKPEKGEEGSQEEFYKEEL</sequence>
<keyword evidence="6" id="KW-1015">Disulfide bond</keyword>
<dbReference type="Pfam" id="PF07915">
    <property type="entry name" value="PRKCSH"/>
    <property type="match status" value="1"/>
</dbReference>
<organism evidence="11 12">
    <name type="scientific">Aulographum hederae CBS 113979</name>
    <dbReference type="NCBI Taxonomy" id="1176131"/>
    <lineage>
        <taxon>Eukaryota</taxon>
        <taxon>Fungi</taxon>
        <taxon>Dikarya</taxon>
        <taxon>Ascomycota</taxon>
        <taxon>Pezizomycotina</taxon>
        <taxon>Dothideomycetes</taxon>
        <taxon>Pleosporomycetidae</taxon>
        <taxon>Aulographales</taxon>
        <taxon>Aulographaceae</taxon>
    </lineage>
</organism>
<dbReference type="PANTHER" id="PTHR15414">
    <property type="entry name" value="OS-9-RELATED"/>
    <property type="match status" value="1"/>
</dbReference>
<evidence type="ECO:0000256" key="4">
    <source>
        <dbReference type="ARBA" id="ARBA00022734"/>
    </source>
</evidence>
<evidence type="ECO:0000256" key="3">
    <source>
        <dbReference type="ARBA" id="ARBA00022729"/>
    </source>
</evidence>
<keyword evidence="4 7" id="KW-0430">Lectin</keyword>
<dbReference type="SUPFAM" id="SSF50911">
    <property type="entry name" value="Mannose 6-phosphate receptor domain"/>
    <property type="match status" value="1"/>
</dbReference>
<evidence type="ECO:0000256" key="8">
    <source>
        <dbReference type="SAM" id="MobiDB-lite"/>
    </source>
</evidence>
<proteinExistence type="inferred from homology"/>
<comment type="function">
    <text evidence="7">Lectin involved in the quality control of the secretory pathway. As a member of the endoplasmic reticulum-associated degradation lumenal (ERAD-L) surveillance system, targets misfolded endoplasmic reticulum lumenal glycoproteins for degradation.</text>
</comment>
<dbReference type="PROSITE" id="PS51914">
    <property type="entry name" value="MRH"/>
    <property type="match status" value="1"/>
</dbReference>
<evidence type="ECO:0000256" key="9">
    <source>
        <dbReference type="SAM" id="SignalP"/>
    </source>
</evidence>
<reference evidence="11" key="1">
    <citation type="journal article" date="2020" name="Stud. Mycol.">
        <title>101 Dothideomycetes genomes: a test case for predicting lifestyles and emergence of pathogens.</title>
        <authorList>
            <person name="Haridas S."/>
            <person name="Albert R."/>
            <person name="Binder M."/>
            <person name="Bloem J."/>
            <person name="Labutti K."/>
            <person name="Salamov A."/>
            <person name="Andreopoulos B."/>
            <person name="Baker S."/>
            <person name="Barry K."/>
            <person name="Bills G."/>
            <person name="Bluhm B."/>
            <person name="Cannon C."/>
            <person name="Castanera R."/>
            <person name="Culley D."/>
            <person name="Daum C."/>
            <person name="Ezra D."/>
            <person name="Gonzalez J."/>
            <person name="Henrissat B."/>
            <person name="Kuo A."/>
            <person name="Liang C."/>
            <person name="Lipzen A."/>
            <person name="Lutzoni F."/>
            <person name="Magnuson J."/>
            <person name="Mondo S."/>
            <person name="Nolan M."/>
            <person name="Ohm R."/>
            <person name="Pangilinan J."/>
            <person name="Park H.-J."/>
            <person name="Ramirez L."/>
            <person name="Alfaro M."/>
            <person name="Sun H."/>
            <person name="Tritt A."/>
            <person name="Yoshinaga Y."/>
            <person name="Zwiers L.-H."/>
            <person name="Turgeon B."/>
            <person name="Goodwin S."/>
            <person name="Spatafora J."/>
            <person name="Crous P."/>
            <person name="Grigoriev I."/>
        </authorList>
    </citation>
    <scope>NUCLEOTIDE SEQUENCE</scope>
    <source>
        <strain evidence="11">CBS 113979</strain>
    </source>
</reference>
<dbReference type="InterPro" id="IPR045149">
    <property type="entry name" value="OS-9-like"/>
</dbReference>
<evidence type="ECO:0000256" key="7">
    <source>
        <dbReference type="RuleBase" id="RU369099"/>
    </source>
</evidence>
<evidence type="ECO:0000256" key="6">
    <source>
        <dbReference type="ARBA" id="ARBA00023157"/>
    </source>
</evidence>
<feature type="compositionally biased region" description="Basic and acidic residues" evidence="8">
    <location>
        <begin position="64"/>
        <end position="81"/>
    </location>
</feature>
<evidence type="ECO:0000256" key="1">
    <source>
        <dbReference type="ARBA" id="ARBA00004367"/>
    </source>
</evidence>
<dbReference type="PANTHER" id="PTHR15414:SF0">
    <property type="entry name" value="ENDOPLASMIC RETICULUM LECTIN 1"/>
    <property type="match status" value="1"/>
</dbReference>
<feature type="region of interest" description="Disordered" evidence="8">
    <location>
        <begin position="48"/>
        <end position="86"/>
    </location>
</feature>
<dbReference type="OrthoDB" id="448954at2759"/>
<dbReference type="Proteomes" id="UP000800041">
    <property type="component" value="Unassembled WGS sequence"/>
</dbReference>
<keyword evidence="5 7" id="KW-0256">Endoplasmic reticulum</keyword>
<evidence type="ECO:0000256" key="2">
    <source>
        <dbReference type="ARBA" id="ARBA00009918"/>
    </source>
</evidence>
<feature type="chain" id="PRO_5026296569" description="Endoplasmic reticulum lectin" evidence="9">
    <location>
        <begin position="17"/>
        <end position="500"/>
    </location>
</feature>
<keyword evidence="12" id="KW-1185">Reference proteome</keyword>
<evidence type="ECO:0000313" key="12">
    <source>
        <dbReference type="Proteomes" id="UP000800041"/>
    </source>
</evidence>
<dbReference type="InterPro" id="IPR044865">
    <property type="entry name" value="MRH_dom"/>
</dbReference>
<feature type="region of interest" description="Disordered" evidence="8">
    <location>
        <begin position="104"/>
        <end position="128"/>
    </location>
</feature>
<evidence type="ECO:0000313" key="11">
    <source>
        <dbReference type="EMBL" id="KAF1992091.1"/>
    </source>
</evidence>
<keyword evidence="7" id="KW-0472">Membrane</keyword>
<comment type="subcellular location">
    <subcellularLocation>
        <location evidence="1 7">Endoplasmic reticulum membrane</location>
        <topology evidence="1 7">Peripheral membrane protein</topology>
        <orientation evidence="1 7">Lumenal side</orientation>
    </subcellularLocation>
</comment>
<keyword evidence="3 9" id="KW-0732">Signal</keyword>
<feature type="signal peptide" evidence="9">
    <location>
        <begin position="1"/>
        <end position="16"/>
    </location>
</feature>
<protein>
    <recommendedName>
        <fullName evidence="7">Endoplasmic reticulum lectin</fullName>
    </recommendedName>
    <alternativeName>
        <fullName evidence="7">Protein OS-9 homolog</fullName>
    </alternativeName>
</protein>
<dbReference type="Gene3D" id="2.70.130.10">
    <property type="entry name" value="Mannose-6-phosphate receptor binding domain"/>
    <property type="match status" value="1"/>
</dbReference>
<comment type="similarity">
    <text evidence="2 7">Belongs to the OS-9 family.</text>
</comment>
<dbReference type="EMBL" id="ML977138">
    <property type="protein sequence ID" value="KAF1992091.1"/>
    <property type="molecule type" value="Genomic_DNA"/>
</dbReference>
<dbReference type="InterPro" id="IPR009011">
    <property type="entry name" value="Man6P_isomerase_rcpt-bd_dom_sf"/>
</dbReference>
<dbReference type="AlphaFoldDB" id="A0A6G1HFT3"/>
<dbReference type="GO" id="GO:0030970">
    <property type="term" value="P:retrograde protein transport, ER to cytosol"/>
    <property type="evidence" value="ECO:0007669"/>
    <property type="project" value="TreeGrafter"/>
</dbReference>
<dbReference type="GO" id="GO:0030968">
    <property type="term" value="P:endoplasmic reticulum unfolded protein response"/>
    <property type="evidence" value="ECO:0007669"/>
    <property type="project" value="UniProtKB-UniRule"/>
</dbReference>